<gene>
    <name evidence="6" type="ORF">C1E23_15955</name>
</gene>
<feature type="transmembrane region" description="Helical" evidence="4">
    <location>
        <begin position="39"/>
        <end position="60"/>
    </location>
</feature>
<organism evidence="6 7">
    <name type="scientific">Pseudoalteromonas phenolica</name>
    <dbReference type="NCBI Taxonomy" id="161398"/>
    <lineage>
        <taxon>Bacteria</taxon>
        <taxon>Pseudomonadati</taxon>
        <taxon>Pseudomonadota</taxon>
        <taxon>Gammaproteobacteria</taxon>
        <taxon>Alteromonadales</taxon>
        <taxon>Pseudoalteromonadaceae</taxon>
        <taxon>Pseudoalteromonas</taxon>
    </lineage>
</organism>
<feature type="transmembrane region" description="Helical" evidence="4">
    <location>
        <begin position="162"/>
        <end position="182"/>
    </location>
</feature>
<feature type="transmembrane region" description="Helical" evidence="4">
    <location>
        <begin position="128"/>
        <end position="150"/>
    </location>
</feature>
<evidence type="ECO:0000256" key="4">
    <source>
        <dbReference type="SAM" id="Phobius"/>
    </source>
</evidence>
<feature type="domain" description="HTH araC/xylS-type" evidence="5">
    <location>
        <begin position="234"/>
        <end position="340"/>
    </location>
</feature>
<dbReference type="InterPro" id="IPR020449">
    <property type="entry name" value="Tscrpt_reg_AraC-type_HTH"/>
</dbReference>
<evidence type="ECO:0000313" key="6">
    <source>
        <dbReference type="EMBL" id="RZQ52108.1"/>
    </source>
</evidence>
<dbReference type="InterPro" id="IPR018060">
    <property type="entry name" value="HTH_AraC"/>
</dbReference>
<dbReference type="InterPro" id="IPR018062">
    <property type="entry name" value="HTH_AraC-typ_CS"/>
</dbReference>
<dbReference type="SMART" id="SM00342">
    <property type="entry name" value="HTH_ARAC"/>
    <property type="match status" value="1"/>
</dbReference>
<sequence length="342" mass="38988">MSVSSHLLFFFSSLGAFNGLLLALFLLLKKDKQYTDNWLAILLILLSVRIGKSVAFYFTPTLDKNILQLGLTACLLIGPCILAYVAQSTLNNLTMKGLTITLCCFTIVTVVTGILFPYQDYLALWQYWIYRGSSYLWLTSLIIASVMYARRNVDKLALSKQLLTQQPVVVLAGSWLIWMAYFTASYTSYIMGALSFSLVLYLTLLLALKSKWQEKASTTQSKYQNNKLSTEQTTRFSNLLNNLIATEMVYLDPQLTLPRLAKRMSATHTQLSQLLNDHYQMNFKQFINTQRITKVKESLKTYPEMPVEEVAERCGFSASSTFYSTFKQQTGMTPNQYRTTEI</sequence>
<evidence type="ECO:0000313" key="7">
    <source>
        <dbReference type="Proteomes" id="UP000291338"/>
    </source>
</evidence>
<keyword evidence="4" id="KW-1133">Transmembrane helix</keyword>
<feature type="transmembrane region" description="Helical" evidence="4">
    <location>
        <begin position="66"/>
        <end position="86"/>
    </location>
</feature>
<dbReference type="Proteomes" id="UP000291338">
    <property type="component" value="Unassembled WGS sequence"/>
</dbReference>
<dbReference type="PRINTS" id="PR00032">
    <property type="entry name" value="HTHARAC"/>
</dbReference>
<evidence type="ECO:0000256" key="1">
    <source>
        <dbReference type="ARBA" id="ARBA00023015"/>
    </source>
</evidence>
<keyword evidence="1" id="KW-0805">Transcription regulation</keyword>
<comment type="caution">
    <text evidence="6">The sequence shown here is derived from an EMBL/GenBank/DDBJ whole genome shotgun (WGS) entry which is preliminary data.</text>
</comment>
<dbReference type="GO" id="GO:0043565">
    <property type="term" value="F:sequence-specific DNA binding"/>
    <property type="evidence" value="ECO:0007669"/>
    <property type="project" value="InterPro"/>
</dbReference>
<evidence type="ECO:0000256" key="3">
    <source>
        <dbReference type="ARBA" id="ARBA00023163"/>
    </source>
</evidence>
<dbReference type="GO" id="GO:0003700">
    <property type="term" value="F:DNA-binding transcription factor activity"/>
    <property type="evidence" value="ECO:0007669"/>
    <property type="project" value="InterPro"/>
</dbReference>
<protein>
    <submittedName>
        <fullName evidence="6">AraC family transcriptional regulator</fullName>
    </submittedName>
</protein>
<feature type="transmembrane region" description="Helical" evidence="4">
    <location>
        <begin position="6"/>
        <end position="27"/>
    </location>
</feature>
<dbReference type="PROSITE" id="PS00041">
    <property type="entry name" value="HTH_ARAC_FAMILY_1"/>
    <property type="match status" value="1"/>
</dbReference>
<name>A0A4V2EJE9_9GAMM</name>
<evidence type="ECO:0000259" key="5">
    <source>
        <dbReference type="PROSITE" id="PS01124"/>
    </source>
</evidence>
<keyword evidence="3" id="KW-0804">Transcription</keyword>
<dbReference type="PANTHER" id="PTHR43280:SF29">
    <property type="entry name" value="ARAC-FAMILY TRANSCRIPTIONAL REGULATOR"/>
    <property type="match status" value="1"/>
</dbReference>
<dbReference type="InterPro" id="IPR009057">
    <property type="entry name" value="Homeodomain-like_sf"/>
</dbReference>
<dbReference type="PROSITE" id="PS01124">
    <property type="entry name" value="HTH_ARAC_FAMILY_2"/>
    <property type="match status" value="1"/>
</dbReference>
<dbReference type="AlphaFoldDB" id="A0A4V2EJE9"/>
<dbReference type="RefSeq" id="WP_130256524.1">
    <property type="nucleotide sequence ID" value="NZ_PPSX01000065.1"/>
</dbReference>
<proteinExistence type="predicted"/>
<feature type="transmembrane region" description="Helical" evidence="4">
    <location>
        <begin position="188"/>
        <end position="208"/>
    </location>
</feature>
<dbReference type="Pfam" id="PF12833">
    <property type="entry name" value="HTH_18"/>
    <property type="match status" value="1"/>
</dbReference>
<keyword evidence="4" id="KW-0812">Transmembrane</keyword>
<accession>A0A4V2EJE9</accession>
<reference evidence="6 7" key="1">
    <citation type="submission" date="2018-01" db="EMBL/GenBank/DDBJ databases">
        <title>Co-occurrence of chitin degradation, pigmentation and bioactivity in marine Pseudoalteromonas.</title>
        <authorList>
            <person name="Paulsen S."/>
            <person name="Gram L."/>
            <person name="Machado H."/>
        </authorList>
    </citation>
    <scope>NUCLEOTIDE SEQUENCE [LARGE SCALE GENOMIC DNA]</scope>
    <source>
        <strain evidence="6 7">S3898</strain>
    </source>
</reference>
<dbReference type="PANTHER" id="PTHR43280">
    <property type="entry name" value="ARAC-FAMILY TRANSCRIPTIONAL REGULATOR"/>
    <property type="match status" value="1"/>
</dbReference>
<feature type="transmembrane region" description="Helical" evidence="4">
    <location>
        <begin position="98"/>
        <end position="116"/>
    </location>
</feature>
<dbReference type="EMBL" id="PPSX01000065">
    <property type="protein sequence ID" value="RZQ52108.1"/>
    <property type="molecule type" value="Genomic_DNA"/>
</dbReference>
<keyword evidence="2" id="KW-0238">DNA-binding</keyword>
<keyword evidence="4" id="KW-0472">Membrane</keyword>
<evidence type="ECO:0000256" key="2">
    <source>
        <dbReference type="ARBA" id="ARBA00023125"/>
    </source>
</evidence>
<dbReference type="SUPFAM" id="SSF46689">
    <property type="entry name" value="Homeodomain-like"/>
    <property type="match status" value="1"/>
</dbReference>
<dbReference type="Gene3D" id="1.10.10.60">
    <property type="entry name" value="Homeodomain-like"/>
    <property type="match status" value="1"/>
</dbReference>